<sequence>GAHSRHAQGRTERVHAQRQHLPRRRGRQDRPRSPDRGHQVGGDRRRGSRRRSEQRDAERRPELTGGPQRPGRRQAAERQGSRRHPQVDQRQGAGVRPDHVPVERGDRRRLRQHARRGRAGDRRQVAARRLRPDRRRGRGGRRHDRADPERLRHQALQGHDGCAEGEGRRRGRARSTAADLL</sequence>
<feature type="compositionally biased region" description="Basic and acidic residues" evidence="1">
    <location>
        <begin position="28"/>
        <end position="62"/>
    </location>
</feature>
<feature type="non-terminal residue" evidence="2">
    <location>
        <position position="1"/>
    </location>
</feature>
<feature type="non-terminal residue" evidence="2">
    <location>
        <position position="181"/>
    </location>
</feature>
<dbReference type="AlphaFoldDB" id="A0A6J4SK87"/>
<dbReference type="EMBL" id="CADCVR010000065">
    <property type="protein sequence ID" value="CAA9501529.1"/>
    <property type="molecule type" value="Genomic_DNA"/>
</dbReference>
<feature type="compositionally biased region" description="Basic residues" evidence="1">
    <location>
        <begin position="125"/>
        <end position="143"/>
    </location>
</feature>
<proteinExistence type="predicted"/>
<reference evidence="2" key="1">
    <citation type="submission" date="2020-02" db="EMBL/GenBank/DDBJ databases">
        <authorList>
            <person name="Meier V. D."/>
        </authorList>
    </citation>
    <scope>NUCLEOTIDE SEQUENCE</scope>
    <source>
        <strain evidence="2">AVDCRST_MAG53</strain>
    </source>
</reference>
<feature type="compositionally biased region" description="Basic residues" evidence="1">
    <location>
        <begin position="107"/>
        <end position="117"/>
    </location>
</feature>
<feature type="region of interest" description="Disordered" evidence="1">
    <location>
        <begin position="1"/>
        <end position="181"/>
    </location>
</feature>
<evidence type="ECO:0000256" key="1">
    <source>
        <dbReference type="SAM" id="MobiDB-lite"/>
    </source>
</evidence>
<evidence type="ECO:0000313" key="2">
    <source>
        <dbReference type="EMBL" id="CAA9501529.1"/>
    </source>
</evidence>
<gene>
    <name evidence="2" type="ORF">AVDCRST_MAG53-2023</name>
</gene>
<name>A0A6J4SK87_9ACTN</name>
<protein>
    <submittedName>
        <fullName evidence="2">Uncharacterized protein</fullName>
    </submittedName>
</protein>
<organism evidence="2">
    <name type="scientific">uncultured Solirubrobacteraceae bacterium</name>
    <dbReference type="NCBI Taxonomy" id="1162706"/>
    <lineage>
        <taxon>Bacteria</taxon>
        <taxon>Bacillati</taxon>
        <taxon>Actinomycetota</taxon>
        <taxon>Thermoleophilia</taxon>
        <taxon>Solirubrobacterales</taxon>
        <taxon>Solirubrobacteraceae</taxon>
        <taxon>environmental samples</taxon>
    </lineage>
</organism>
<feature type="compositionally biased region" description="Basic residues" evidence="1">
    <location>
        <begin position="16"/>
        <end position="27"/>
    </location>
</feature>
<feature type="compositionally biased region" description="Basic and acidic residues" evidence="1">
    <location>
        <begin position="96"/>
        <end position="106"/>
    </location>
</feature>
<accession>A0A6J4SK87</accession>